<dbReference type="Proteomes" id="UP000054624">
    <property type="component" value="Unassembled WGS sequence"/>
</dbReference>
<proteinExistence type="predicted"/>
<accession>A0A157Z605</accession>
<name>A0A157Z605_9BURK</name>
<keyword evidence="2" id="KW-1185">Reference proteome</keyword>
<protein>
    <submittedName>
        <fullName evidence="1">Uncharacterized protein</fullName>
    </submittedName>
</protein>
<gene>
    <name evidence="1" type="ORF">AWB76_00231</name>
</gene>
<organism evidence="1 2">
    <name type="scientific">Caballeronia temeraria</name>
    <dbReference type="NCBI Taxonomy" id="1777137"/>
    <lineage>
        <taxon>Bacteria</taxon>
        <taxon>Pseudomonadati</taxon>
        <taxon>Pseudomonadota</taxon>
        <taxon>Betaproteobacteria</taxon>
        <taxon>Burkholderiales</taxon>
        <taxon>Burkholderiaceae</taxon>
        <taxon>Caballeronia</taxon>
    </lineage>
</organism>
<sequence>MLAFRGRRALANNFHMPFMQYPEESLAPRATTSPSGLKAMLR</sequence>
<dbReference type="EMBL" id="FCOI02000001">
    <property type="protein sequence ID" value="SAK40981.1"/>
    <property type="molecule type" value="Genomic_DNA"/>
</dbReference>
<reference evidence="2" key="1">
    <citation type="submission" date="2016-01" db="EMBL/GenBank/DDBJ databases">
        <authorList>
            <person name="Peeters Charlotte."/>
        </authorList>
    </citation>
    <scope>NUCLEOTIDE SEQUENCE [LARGE SCALE GENOMIC DNA]</scope>
</reference>
<evidence type="ECO:0000313" key="2">
    <source>
        <dbReference type="Proteomes" id="UP000054624"/>
    </source>
</evidence>
<dbReference type="AlphaFoldDB" id="A0A157Z605"/>
<evidence type="ECO:0000313" key="1">
    <source>
        <dbReference type="EMBL" id="SAK40981.1"/>
    </source>
</evidence>